<keyword evidence="3" id="KW-1185">Reference proteome</keyword>
<proteinExistence type="predicted"/>
<evidence type="ECO:0000313" key="2">
    <source>
        <dbReference type="EMBL" id="CAH2069154.1"/>
    </source>
</evidence>
<dbReference type="Proteomes" id="UP000837857">
    <property type="component" value="Chromosome 5"/>
</dbReference>
<reference evidence="2" key="1">
    <citation type="submission" date="2022-03" db="EMBL/GenBank/DDBJ databases">
        <authorList>
            <person name="Martin H S."/>
        </authorList>
    </citation>
    <scope>NUCLEOTIDE SEQUENCE</scope>
</reference>
<protein>
    <submittedName>
        <fullName evidence="2">Uncharacterized protein</fullName>
    </submittedName>
</protein>
<sequence>MLVRSDHSTALHLRPGAGAGRAFVGLTGGAGAPHSLRTENPLPPPARSRSVPLRTLLVSVKAELFQTNPIATLTVKEPIEGCSTCVRVENFMMS</sequence>
<organism evidence="2 3">
    <name type="scientific">Iphiclides podalirius</name>
    <name type="common">scarce swallowtail</name>
    <dbReference type="NCBI Taxonomy" id="110791"/>
    <lineage>
        <taxon>Eukaryota</taxon>
        <taxon>Metazoa</taxon>
        <taxon>Ecdysozoa</taxon>
        <taxon>Arthropoda</taxon>
        <taxon>Hexapoda</taxon>
        <taxon>Insecta</taxon>
        <taxon>Pterygota</taxon>
        <taxon>Neoptera</taxon>
        <taxon>Endopterygota</taxon>
        <taxon>Lepidoptera</taxon>
        <taxon>Glossata</taxon>
        <taxon>Ditrysia</taxon>
        <taxon>Papilionoidea</taxon>
        <taxon>Papilionidae</taxon>
        <taxon>Papilioninae</taxon>
        <taxon>Iphiclides</taxon>
    </lineage>
</organism>
<evidence type="ECO:0000256" key="1">
    <source>
        <dbReference type="SAM" id="MobiDB-lite"/>
    </source>
</evidence>
<evidence type="ECO:0000313" key="3">
    <source>
        <dbReference type="Proteomes" id="UP000837857"/>
    </source>
</evidence>
<dbReference type="EMBL" id="OW152817">
    <property type="protein sequence ID" value="CAH2069154.1"/>
    <property type="molecule type" value="Genomic_DNA"/>
</dbReference>
<name>A0ABN8J110_9NEOP</name>
<gene>
    <name evidence="2" type="ORF">IPOD504_LOCUS14762</name>
</gene>
<feature type="non-terminal residue" evidence="2">
    <location>
        <position position="94"/>
    </location>
</feature>
<accession>A0ABN8J110</accession>
<feature type="region of interest" description="Disordered" evidence="1">
    <location>
        <begin position="28"/>
        <end position="49"/>
    </location>
</feature>